<comment type="caution">
    <text evidence="1">The sequence shown here is derived from an EMBL/GenBank/DDBJ whole genome shotgun (WGS) entry which is preliminary data.</text>
</comment>
<keyword evidence="2" id="KW-1185">Reference proteome</keyword>
<name>A0A0A6RXP4_9GAMM</name>
<gene>
    <name evidence="1" type="ORF">PN36_21405</name>
</gene>
<dbReference type="Proteomes" id="UP000030428">
    <property type="component" value="Unassembled WGS sequence"/>
</dbReference>
<dbReference type="EMBL" id="JSZA02000096">
    <property type="protein sequence ID" value="KHD08661.1"/>
    <property type="molecule type" value="Genomic_DNA"/>
</dbReference>
<accession>A0A0A6RXP4</accession>
<evidence type="ECO:0000313" key="1">
    <source>
        <dbReference type="EMBL" id="KHD08661.1"/>
    </source>
</evidence>
<dbReference type="AlphaFoldDB" id="A0A0A6RXP4"/>
<sequence length="85" mass="9743">MYFIDEINPLKKQRFKKLFCTPLCGAISLRDIVPAPQATYKKNIVSMKPEVAAKYGITKISDLRHYPDLRFGFTDGQLALQPWVP</sequence>
<organism evidence="1 2">
    <name type="scientific">Candidatus Thiomargarita nelsonii</name>
    <dbReference type="NCBI Taxonomy" id="1003181"/>
    <lineage>
        <taxon>Bacteria</taxon>
        <taxon>Pseudomonadati</taxon>
        <taxon>Pseudomonadota</taxon>
        <taxon>Gammaproteobacteria</taxon>
        <taxon>Thiotrichales</taxon>
        <taxon>Thiotrichaceae</taxon>
        <taxon>Thiomargarita</taxon>
    </lineage>
</organism>
<proteinExistence type="predicted"/>
<evidence type="ECO:0000313" key="2">
    <source>
        <dbReference type="Proteomes" id="UP000030428"/>
    </source>
</evidence>
<reference evidence="1 2" key="1">
    <citation type="journal article" date="2016" name="Front. Microbiol.">
        <title>Single-Cell (Meta-)Genomics of a Dimorphic Candidatus Thiomargarita nelsonii Reveals Genomic Plasticity.</title>
        <authorList>
            <person name="Flood B.E."/>
            <person name="Fliss P."/>
            <person name="Jones D.S."/>
            <person name="Dick G.J."/>
            <person name="Jain S."/>
            <person name="Kaster A.K."/>
            <person name="Winkel M."/>
            <person name="Mussmann M."/>
            <person name="Bailey J."/>
        </authorList>
    </citation>
    <scope>NUCLEOTIDE SEQUENCE [LARGE SCALE GENOMIC DNA]</scope>
    <source>
        <strain evidence="1">Hydrate Ridge</strain>
    </source>
</reference>
<protein>
    <submittedName>
        <fullName evidence="1">Uncharacterized protein</fullName>
    </submittedName>
</protein>